<dbReference type="EMBL" id="JABFDB010000008">
    <property type="protein sequence ID" value="NYZ20784.1"/>
    <property type="molecule type" value="Genomic_DNA"/>
</dbReference>
<evidence type="ECO:0000313" key="2">
    <source>
        <dbReference type="EMBL" id="NYZ20784.1"/>
    </source>
</evidence>
<accession>A0ABX2T9D1</accession>
<gene>
    <name evidence="2" type="ORF">HND93_13800</name>
</gene>
<feature type="compositionally biased region" description="Pro residues" evidence="1">
    <location>
        <begin position="12"/>
        <end position="23"/>
    </location>
</feature>
<feature type="compositionally biased region" description="Basic and acidic residues" evidence="1">
    <location>
        <begin position="1"/>
        <end position="11"/>
    </location>
</feature>
<dbReference type="InterPro" id="IPR019285">
    <property type="entry name" value="DUF2336"/>
</dbReference>
<sequence length="382" mass="41542">MDYLFADDRPAPEPTPGPAPRPKPGGIGTHPVVEILSSSEKAGMDDDAVRELLADRLCRLLPELPPSGRDKVTALALRALEQLARDHVTKVRAALASAIKDIACAPPEVVNTLARDVERSVAEPVLHYCATLTDNDLLSVIAARGESWALSAIARRHRVSGAVSAAIADTGDPEATGILLDNSGAAIPDATLERLVEHAVERREWQGKLARRPGLPRRLALRLACFVDRSLLETLRSRPDFDDETVEDIVTATRRRVDWVEERDPNERPEHRAVRLHRMGLLDEIAIGDALSWEEMGFVRAALALRAGVAPVAVDGIIASRNARAVTSLAWRAGLSMRAAMQIQARAANIPPRSMLNARQGTDYPLTPPDMMRTLALYGVEG</sequence>
<feature type="region of interest" description="Disordered" evidence="1">
    <location>
        <begin position="1"/>
        <end position="30"/>
    </location>
</feature>
<comment type="caution">
    <text evidence="2">The sequence shown here is derived from an EMBL/GenBank/DDBJ whole genome shotgun (WGS) entry which is preliminary data.</text>
</comment>
<keyword evidence="3" id="KW-1185">Reference proteome</keyword>
<evidence type="ECO:0000313" key="3">
    <source>
        <dbReference type="Proteomes" id="UP000584642"/>
    </source>
</evidence>
<protein>
    <submittedName>
        <fullName evidence="2">DUF2336 domain-containing protein</fullName>
    </submittedName>
</protein>
<evidence type="ECO:0000256" key="1">
    <source>
        <dbReference type="SAM" id="MobiDB-lite"/>
    </source>
</evidence>
<name>A0ABX2T9D1_9PROT</name>
<dbReference type="Pfam" id="PF10098">
    <property type="entry name" value="DUF2336"/>
    <property type="match status" value="1"/>
</dbReference>
<dbReference type="Proteomes" id="UP000584642">
    <property type="component" value="Unassembled WGS sequence"/>
</dbReference>
<proteinExistence type="predicted"/>
<reference evidence="2 3" key="1">
    <citation type="submission" date="2020-05" db="EMBL/GenBank/DDBJ databases">
        <title>Azospirillum oleiclasticum sp. nov, a nitrogen-fixing and heavy crude oil-emulsifying bacterium isolated from the crude oil of Yumen Oilfield.</title>
        <authorList>
            <person name="Wu D."/>
            <person name="Cai M."/>
            <person name="Zhang X."/>
        </authorList>
    </citation>
    <scope>NUCLEOTIDE SEQUENCE [LARGE SCALE GENOMIC DNA]</scope>
    <source>
        <strain evidence="2 3">ROY-1-1-2</strain>
    </source>
</reference>
<organism evidence="2 3">
    <name type="scientific">Azospirillum oleiclasticum</name>
    <dbReference type="NCBI Taxonomy" id="2735135"/>
    <lineage>
        <taxon>Bacteria</taxon>
        <taxon>Pseudomonadati</taxon>
        <taxon>Pseudomonadota</taxon>
        <taxon>Alphaproteobacteria</taxon>
        <taxon>Rhodospirillales</taxon>
        <taxon>Azospirillaceae</taxon>
        <taxon>Azospirillum</taxon>
    </lineage>
</organism>